<dbReference type="OMA" id="ENIMVVI"/>
<protein>
    <recommendedName>
        <fullName evidence="1">F-box domain-containing protein</fullName>
    </recommendedName>
</protein>
<evidence type="ECO:0000313" key="3">
    <source>
        <dbReference type="Proteomes" id="UP000825935"/>
    </source>
</evidence>
<dbReference type="InterPro" id="IPR055411">
    <property type="entry name" value="LRR_FXL15/At3g58940/PEG3-like"/>
</dbReference>
<evidence type="ECO:0000259" key="1">
    <source>
        <dbReference type="PROSITE" id="PS50181"/>
    </source>
</evidence>
<dbReference type="EMBL" id="CM035444">
    <property type="protein sequence ID" value="KAH7276928.1"/>
    <property type="molecule type" value="Genomic_DNA"/>
</dbReference>
<dbReference type="InterPro" id="IPR053772">
    <property type="entry name" value="At1g61320/At1g61330-like"/>
</dbReference>
<dbReference type="PANTHER" id="PTHR34145:SF28">
    <property type="entry name" value="F-BOX DOMAIN-CONTAINING PROTEIN"/>
    <property type="match status" value="1"/>
</dbReference>
<keyword evidence="3" id="KW-1185">Reference proteome</keyword>
<accession>A0A8T2PZT3</accession>
<dbReference type="Pfam" id="PF12937">
    <property type="entry name" value="F-box-like"/>
    <property type="match status" value="1"/>
</dbReference>
<gene>
    <name evidence="2" type="ORF">KP509_39G027000</name>
</gene>
<dbReference type="CDD" id="cd09917">
    <property type="entry name" value="F-box_SF"/>
    <property type="match status" value="1"/>
</dbReference>
<name>A0A8T2PZT3_CERRI</name>
<proteinExistence type="predicted"/>
<dbReference type="InterPro" id="IPR036047">
    <property type="entry name" value="F-box-like_dom_sf"/>
</dbReference>
<dbReference type="SMART" id="SM00256">
    <property type="entry name" value="FBOX"/>
    <property type="match status" value="1"/>
</dbReference>
<comment type="caution">
    <text evidence="2">The sequence shown here is derived from an EMBL/GenBank/DDBJ whole genome shotgun (WGS) entry which is preliminary data.</text>
</comment>
<dbReference type="Proteomes" id="UP000825935">
    <property type="component" value="Chromosome 39"/>
</dbReference>
<dbReference type="Pfam" id="PF24758">
    <property type="entry name" value="LRR_At5g56370"/>
    <property type="match status" value="1"/>
</dbReference>
<organism evidence="2 3">
    <name type="scientific">Ceratopteris richardii</name>
    <name type="common">Triangle waterfern</name>
    <dbReference type="NCBI Taxonomy" id="49495"/>
    <lineage>
        <taxon>Eukaryota</taxon>
        <taxon>Viridiplantae</taxon>
        <taxon>Streptophyta</taxon>
        <taxon>Embryophyta</taxon>
        <taxon>Tracheophyta</taxon>
        <taxon>Polypodiopsida</taxon>
        <taxon>Polypodiidae</taxon>
        <taxon>Polypodiales</taxon>
        <taxon>Pteridineae</taxon>
        <taxon>Pteridaceae</taxon>
        <taxon>Parkerioideae</taxon>
        <taxon>Ceratopteris</taxon>
    </lineage>
</organism>
<dbReference type="OrthoDB" id="1885608at2759"/>
<dbReference type="Gene3D" id="1.20.1280.50">
    <property type="match status" value="1"/>
</dbReference>
<dbReference type="SUPFAM" id="SSF81383">
    <property type="entry name" value="F-box domain"/>
    <property type="match status" value="1"/>
</dbReference>
<dbReference type="SUPFAM" id="SSF52058">
    <property type="entry name" value="L domain-like"/>
    <property type="match status" value="1"/>
</dbReference>
<dbReference type="InterPro" id="IPR032675">
    <property type="entry name" value="LRR_dom_sf"/>
</dbReference>
<sequence length="483" mass="54957">MANFDSLPDGILCFIFSKLDLAQAVARCSMVCQRWRSICASVDTLTFESFQLFENTAERRKASCIEDVVSRMLLKTNGVRNLKITYHPVVWPWIHNDHFAEVKVCTWLQHVHATLERLTLVDPNLASAQHNRLLYLSSCKRLQWLNLCYAFIPSLPPLCNSFGMLKSCFLDLVVITDSALASFVQLCPSLDSLRLNSCTGLQSPHIRAPNLRCLEFMSNLGCVEPIQKVYAEAPNLQRVFLSYVEELRTEGEGISELELLCHVKPSVQLLPLLSSLYMHGYMWNLESIYEYIRLGPSMKVLHIDVKLNEKRPVEMDQCFGHLQDLKTFYIGSEFFEVCSCIFTFTSADVRESSSSTCFYFSMASFPSVQCVYMNMDYYFLCFEYGSCLMQCMQAGAKLTSTSVFKLSLPMLEDLTVAVTRGNKQCITILASFLRCSSSLKRLHVNAESLENCAENVSFFTHMLALQRSYLHVEILLTCPNSLL</sequence>
<reference evidence="2" key="1">
    <citation type="submission" date="2021-08" db="EMBL/GenBank/DDBJ databases">
        <title>WGS assembly of Ceratopteris richardii.</title>
        <authorList>
            <person name="Marchant D.B."/>
            <person name="Chen G."/>
            <person name="Jenkins J."/>
            <person name="Shu S."/>
            <person name="Leebens-Mack J."/>
            <person name="Grimwood J."/>
            <person name="Schmutz J."/>
            <person name="Soltis P."/>
            <person name="Soltis D."/>
            <person name="Chen Z.-H."/>
        </authorList>
    </citation>
    <scope>NUCLEOTIDE SEQUENCE</scope>
    <source>
        <strain evidence="2">Whitten #5841</strain>
        <tissue evidence="2">Leaf</tissue>
    </source>
</reference>
<evidence type="ECO:0000313" key="2">
    <source>
        <dbReference type="EMBL" id="KAH7276928.1"/>
    </source>
</evidence>
<dbReference type="PROSITE" id="PS50181">
    <property type="entry name" value="FBOX"/>
    <property type="match status" value="1"/>
</dbReference>
<dbReference type="AlphaFoldDB" id="A0A8T2PZT3"/>
<dbReference type="InterPro" id="IPR001810">
    <property type="entry name" value="F-box_dom"/>
</dbReference>
<dbReference type="PANTHER" id="PTHR34145">
    <property type="entry name" value="OS02G0105600 PROTEIN"/>
    <property type="match status" value="1"/>
</dbReference>
<dbReference type="Gene3D" id="3.80.10.10">
    <property type="entry name" value="Ribonuclease Inhibitor"/>
    <property type="match status" value="1"/>
</dbReference>
<feature type="domain" description="F-box" evidence="1">
    <location>
        <begin position="1"/>
        <end position="50"/>
    </location>
</feature>